<dbReference type="SMART" id="SM00028">
    <property type="entry name" value="TPR"/>
    <property type="match status" value="2"/>
</dbReference>
<gene>
    <name evidence="2" type="ORF">CBW46_005790</name>
</gene>
<feature type="repeat" description="TPR" evidence="1">
    <location>
        <begin position="152"/>
        <end position="185"/>
    </location>
</feature>
<keyword evidence="1" id="KW-0802">TPR repeat</keyword>
<dbReference type="SUPFAM" id="SSF48452">
    <property type="entry name" value="TPR-like"/>
    <property type="match status" value="1"/>
</dbReference>
<dbReference type="OrthoDB" id="2370959at2"/>
<keyword evidence="3" id="KW-1185">Reference proteome</keyword>
<dbReference type="PROSITE" id="PS50005">
    <property type="entry name" value="TPR"/>
    <property type="match status" value="1"/>
</dbReference>
<dbReference type="AlphaFoldDB" id="A0A2W1NTB0"/>
<sequence length="211" mass="24285">MFKHLFASMNEMLDDIVQRYHTASGAEKQELEAQLHTLKTMSDTFIEEWLSFEEKLAGFYQSPDGAATVIDLLDPELAGKRTDEFVRGQGFYQLFMYDEAIQEFSRILLQSPDFTLARIYLAMSYLHKGDMAESYREFHFLSQLTDNSKMKAIAYNALGCIQMLHQNLDKALEYFSLAYQSDPYSVNPLVEMGVCSDKQGKLEYASWPART</sequence>
<dbReference type="EMBL" id="NHRJ02000002">
    <property type="protein sequence ID" value="PZE21913.1"/>
    <property type="molecule type" value="Genomic_DNA"/>
</dbReference>
<accession>A0A2W1NTB0</accession>
<dbReference type="RefSeq" id="WP_089199055.1">
    <property type="nucleotide sequence ID" value="NZ_NHRJ02000002.1"/>
</dbReference>
<comment type="caution">
    <text evidence="2">The sequence shown here is derived from an EMBL/GenBank/DDBJ whole genome shotgun (WGS) entry which is preliminary data.</text>
</comment>
<dbReference type="Proteomes" id="UP000214746">
    <property type="component" value="Unassembled WGS sequence"/>
</dbReference>
<dbReference type="Gene3D" id="1.25.40.10">
    <property type="entry name" value="Tetratricopeptide repeat domain"/>
    <property type="match status" value="1"/>
</dbReference>
<name>A0A2W1NTB0_PAEXE</name>
<proteinExistence type="predicted"/>
<reference evidence="2" key="1">
    <citation type="submission" date="2018-06" db="EMBL/GenBank/DDBJ databases">
        <title>Paenibacillus xerothermodurans sp. nov. an extremely dry heat resistant spore forming bacterium isolated from the soil of Cape Canaveral, Florida.</title>
        <authorList>
            <person name="Seuylemezian A."/>
            <person name="Kaur N."/>
            <person name="Patil P."/>
            <person name="Patil P."/>
            <person name="Mayilraj S."/>
            <person name="Vaishampayan P."/>
        </authorList>
    </citation>
    <scope>NUCLEOTIDE SEQUENCE [LARGE SCALE GENOMIC DNA]</scope>
    <source>
        <strain evidence="2">ATCC 27380</strain>
    </source>
</reference>
<dbReference type="InterPro" id="IPR011990">
    <property type="entry name" value="TPR-like_helical_dom_sf"/>
</dbReference>
<protein>
    <submittedName>
        <fullName evidence="2">Uncharacterized protein</fullName>
    </submittedName>
</protein>
<evidence type="ECO:0000313" key="2">
    <source>
        <dbReference type="EMBL" id="PZE21913.1"/>
    </source>
</evidence>
<organism evidence="2 3">
    <name type="scientific">Paenibacillus xerothermodurans</name>
    <dbReference type="NCBI Taxonomy" id="1977292"/>
    <lineage>
        <taxon>Bacteria</taxon>
        <taxon>Bacillati</taxon>
        <taxon>Bacillota</taxon>
        <taxon>Bacilli</taxon>
        <taxon>Bacillales</taxon>
        <taxon>Paenibacillaceae</taxon>
        <taxon>Paenibacillus</taxon>
    </lineage>
</organism>
<evidence type="ECO:0000313" key="3">
    <source>
        <dbReference type="Proteomes" id="UP000214746"/>
    </source>
</evidence>
<dbReference type="InterPro" id="IPR019734">
    <property type="entry name" value="TPR_rpt"/>
</dbReference>
<evidence type="ECO:0000256" key="1">
    <source>
        <dbReference type="PROSITE-ProRule" id="PRU00339"/>
    </source>
</evidence>